<evidence type="ECO:0000313" key="1">
    <source>
        <dbReference type="EMBL" id="EGO63711.1"/>
    </source>
</evidence>
<organism evidence="1 2">
    <name type="scientific">Acetonema longum DSM 6540</name>
    <dbReference type="NCBI Taxonomy" id="1009370"/>
    <lineage>
        <taxon>Bacteria</taxon>
        <taxon>Bacillati</taxon>
        <taxon>Bacillota</taxon>
        <taxon>Negativicutes</taxon>
        <taxon>Acetonemataceae</taxon>
        <taxon>Acetonema</taxon>
    </lineage>
</organism>
<name>F7NJQ5_9FIRM</name>
<dbReference type="STRING" id="1009370.ALO_11564"/>
<dbReference type="EMBL" id="AFGF01000098">
    <property type="protein sequence ID" value="EGO63711.1"/>
    <property type="molecule type" value="Genomic_DNA"/>
</dbReference>
<protein>
    <submittedName>
        <fullName evidence="1">Uncharacterized protein</fullName>
    </submittedName>
</protein>
<keyword evidence="2" id="KW-1185">Reference proteome</keyword>
<dbReference type="Proteomes" id="UP000003240">
    <property type="component" value="Unassembled WGS sequence"/>
</dbReference>
<gene>
    <name evidence="1" type="ORF">ALO_11564</name>
</gene>
<reference evidence="1 2" key="1">
    <citation type="journal article" date="2011" name="EMBO J.">
        <title>Structural diversity of bacterial flagellar motors.</title>
        <authorList>
            <person name="Chen S."/>
            <person name="Beeby M."/>
            <person name="Murphy G.E."/>
            <person name="Leadbetter J.R."/>
            <person name="Hendrixson D.R."/>
            <person name="Briegel A."/>
            <person name="Li Z."/>
            <person name="Shi J."/>
            <person name="Tocheva E.I."/>
            <person name="Muller A."/>
            <person name="Dobro M.J."/>
            <person name="Jensen G.J."/>
        </authorList>
    </citation>
    <scope>NUCLEOTIDE SEQUENCE [LARGE SCALE GENOMIC DNA]</scope>
    <source>
        <strain evidence="1 2">DSM 6540</strain>
    </source>
</reference>
<dbReference type="AlphaFoldDB" id="F7NJQ5"/>
<comment type="caution">
    <text evidence="1">The sequence shown here is derived from an EMBL/GenBank/DDBJ whole genome shotgun (WGS) entry which is preliminary data.</text>
</comment>
<sequence length="60" mass="6756">MVIFSFYGFIIAVIGCKVKKRRASPALFKCYVNEGKILGEMIFAARIYGKIGEKSPILRI</sequence>
<proteinExistence type="predicted"/>
<evidence type="ECO:0000313" key="2">
    <source>
        <dbReference type="Proteomes" id="UP000003240"/>
    </source>
</evidence>
<accession>F7NJQ5</accession>